<name>B9Y8V8_9FIRM</name>
<gene>
    <name evidence="1" type="ORF">HOLDEFILI_02258</name>
</gene>
<accession>B9Y8V8</accession>
<dbReference type="AlphaFoldDB" id="B9Y8V8"/>
<comment type="caution">
    <text evidence="1">The sequence shown here is derived from an EMBL/GenBank/DDBJ whole genome shotgun (WGS) entry which is preliminary data.</text>
</comment>
<evidence type="ECO:0000313" key="1">
    <source>
        <dbReference type="EMBL" id="EEF67594.1"/>
    </source>
</evidence>
<dbReference type="HOGENOM" id="CLU_3008134_0_0_9"/>
<dbReference type="STRING" id="545696.HOLDEFILI_02258"/>
<organism evidence="1 2">
    <name type="scientific">Holdemania filiformis DSM 12042</name>
    <dbReference type="NCBI Taxonomy" id="545696"/>
    <lineage>
        <taxon>Bacteria</taxon>
        <taxon>Bacillati</taxon>
        <taxon>Bacillota</taxon>
        <taxon>Erysipelotrichia</taxon>
        <taxon>Erysipelotrichales</taxon>
        <taxon>Erysipelotrichaceae</taxon>
        <taxon>Holdemania</taxon>
    </lineage>
</organism>
<proteinExistence type="predicted"/>
<dbReference type="EMBL" id="ACCF01000132">
    <property type="protein sequence ID" value="EEF67594.1"/>
    <property type="molecule type" value="Genomic_DNA"/>
</dbReference>
<reference evidence="1 2" key="1">
    <citation type="submission" date="2008-12" db="EMBL/GenBank/DDBJ databases">
        <authorList>
            <person name="Fulton L."/>
            <person name="Clifton S."/>
            <person name="Fulton B."/>
            <person name="Xu J."/>
            <person name="Minx P."/>
            <person name="Pepin K.H."/>
            <person name="Johnson M."/>
            <person name="Bhonagiri V."/>
            <person name="Nash W.E."/>
            <person name="Mardis E.R."/>
            <person name="Wilson R.K."/>
        </authorList>
    </citation>
    <scope>NUCLEOTIDE SEQUENCE [LARGE SCALE GENOMIC DNA]</scope>
    <source>
        <strain evidence="1 2">DSM 12042</strain>
    </source>
</reference>
<reference evidence="1 2" key="2">
    <citation type="submission" date="2009-02" db="EMBL/GenBank/DDBJ databases">
        <title>Draft genome sequence of Holdemania filiformis DSM 12042.</title>
        <authorList>
            <person name="Sudarsanam P."/>
            <person name="Ley R."/>
            <person name="Guruge J."/>
            <person name="Turnbaugh P.J."/>
            <person name="Mahowald M."/>
            <person name="Liep D."/>
            <person name="Gordon J."/>
        </authorList>
    </citation>
    <scope>NUCLEOTIDE SEQUENCE [LARGE SCALE GENOMIC DNA]</scope>
    <source>
        <strain evidence="1 2">DSM 12042</strain>
    </source>
</reference>
<protein>
    <submittedName>
        <fullName evidence="1">Uncharacterized protein</fullName>
    </submittedName>
</protein>
<dbReference type="Proteomes" id="UP000005950">
    <property type="component" value="Unassembled WGS sequence"/>
</dbReference>
<evidence type="ECO:0000313" key="2">
    <source>
        <dbReference type="Proteomes" id="UP000005950"/>
    </source>
</evidence>
<sequence length="56" mass="6457">MDQEWKKLRSFPVVSRERSEVRILNSGFVCGLTELNSGSRLPLSRRKLRPLRGGSR</sequence>